<dbReference type="WBParaSite" id="SSLN_0001648001-mRNA-1">
    <property type="protein sequence ID" value="SSLN_0001648001-mRNA-1"/>
    <property type="gene ID" value="SSLN_0001648001"/>
</dbReference>
<reference evidence="3" key="1">
    <citation type="submission" date="2016-06" db="UniProtKB">
        <authorList>
            <consortium name="WormBaseParasite"/>
        </authorList>
    </citation>
    <scope>IDENTIFICATION</scope>
</reference>
<sequence length="303" mass="32408">MSPSLHHPSVEHVYLVVIDGRTAVYNDLLLTPETIFATPPPLPKTSILAFYHYGPFGETLRACLKLLSSLVLQVDGNPGKAPEADNEKLMQDISSPLESMLGDKKMASKFSLPAAPLTTTGDSSSLEHHPGAILVGLGVAVETLSMAILFLYAHPPTVKQGKKKSAKGQASQSSTVPREHCALAAHLDSFAVNLHCQTAKKLESLAQRLQALAEGWSAWCAAEATPTTLVACAANAAVEENILPNEMDLQWKPDSGTMSIFQDMSSSWQGAFSELAHVCSLKLVALSAIASELQFFTTLEADN</sequence>
<evidence type="ECO:0000313" key="3">
    <source>
        <dbReference type="WBParaSite" id="SSLN_0001648001-mRNA-1"/>
    </source>
</evidence>
<protein>
    <submittedName>
        <fullName evidence="3">Protein kinase domain-containing protein</fullName>
    </submittedName>
</protein>
<keyword evidence="2" id="KW-1185">Reference proteome</keyword>
<gene>
    <name evidence="1" type="ORF">SSLN_LOCUS15877</name>
</gene>
<proteinExistence type="predicted"/>
<dbReference type="Proteomes" id="UP000275846">
    <property type="component" value="Unassembled WGS sequence"/>
</dbReference>
<organism evidence="3">
    <name type="scientific">Schistocephalus solidus</name>
    <name type="common">Tapeworm</name>
    <dbReference type="NCBI Taxonomy" id="70667"/>
    <lineage>
        <taxon>Eukaryota</taxon>
        <taxon>Metazoa</taxon>
        <taxon>Spiralia</taxon>
        <taxon>Lophotrochozoa</taxon>
        <taxon>Platyhelminthes</taxon>
        <taxon>Cestoda</taxon>
        <taxon>Eucestoda</taxon>
        <taxon>Diphyllobothriidea</taxon>
        <taxon>Diphyllobothriidae</taxon>
        <taxon>Schistocephalus</taxon>
    </lineage>
</organism>
<name>A0A183THC9_SCHSO</name>
<reference evidence="1 2" key="2">
    <citation type="submission" date="2018-11" db="EMBL/GenBank/DDBJ databases">
        <authorList>
            <consortium name="Pathogen Informatics"/>
        </authorList>
    </citation>
    <scope>NUCLEOTIDE SEQUENCE [LARGE SCALE GENOMIC DNA]</scope>
    <source>
        <strain evidence="1 2">NST_G2</strain>
    </source>
</reference>
<dbReference type="EMBL" id="UYSU01040401">
    <property type="protein sequence ID" value="VDM02263.1"/>
    <property type="molecule type" value="Genomic_DNA"/>
</dbReference>
<dbReference type="AlphaFoldDB" id="A0A183THC9"/>
<dbReference type="STRING" id="70667.A0A183THC9"/>
<evidence type="ECO:0000313" key="1">
    <source>
        <dbReference type="EMBL" id="VDM02263.1"/>
    </source>
</evidence>
<evidence type="ECO:0000313" key="2">
    <source>
        <dbReference type="Proteomes" id="UP000275846"/>
    </source>
</evidence>
<accession>A0A183THC9</accession>